<dbReference type="Gene3D" id="3.30.1390.30">
    <property type="entry name" value="Penicillin-binding protein 2a, domain 3"/>
    <property type="match status" value="1"/>
</dbReference>
<dbReference type="GO" id="GO:0071972">
    <property type="term" value="F:peptidoglycan L,D-transpeptidase activity"/>
    <property type="evidence" value="ECO:0007669"/>
    <property type="project" value="TreeGrafter"/>
</dbReference>
<dbReference type="Proteomes" id="UP001214043">
    <property type="component" value="Chromosome"/>
</dbReference>
<keyword evidence="12 15" id="KW-0472">Membrane</keyword>
<evidence type="ECO:0000256" key="1">
    <source>
        <dbReference type="ARBA" id="ARBA00004167"/>
    </source>
</evidence>
<accession>A0AAF0CHL5</accession>
<keyword evidence="9" id="KW-0133">Cell shape</keyword>
<keyword evidence="8 18" id="KW-0378">Hydrolase</keyword>
<dbReference type="InterPro" id="IPR001460">
    <property type="entry name" value="PCN-bd_Tpept"/>
</dbReference>
<feature type="domain" description="Penicillin-binding protein dimerisation" evidence="17">
    <location>
        <begin position="63"/>
        <end position="238"/>
    </location>
</feature>
<keyword evidence="4" id="KW-0997">Cell inner membrane</keyword>
<reference evidence="18" key="1">
    <citation type="submission" date="2023-02" db="EMBL/GenBank/DDBJ databases">
        <title>Genome sequence of Hyphococcus flavus.</title>
        <authorList>
            <person name="Rong J.-C."/>
            <person name="Zhao Q."/>
            <person name="Yi M."/>
            <person name="Wu J.-Y."/>
        </authorList>
    </citation>
    <scope>NUCLEOTIDE SEQUENCE</scope>
    <source>
        <strain evidence="18">MCCC 1K03223</strain>
    </source>
</reference>
<sequence>MSRFGHHDPERQEVVSRRTVLFGGGVGLLFAGVTARLYQLQVADHQKYLDLAQENQFNRRILTPLRGEIVDRFGVPLASNRKNFRVLLVPEQARDVDAALDKISEITPISEERRARIMREIRRRGAFTPIQIADNLSWEDFSKINFQLPHLGGVLPDVGETRDYPIGSGSAFVIGYVGAVTERDLAEQETDADRVLLRQPGFKVGREGLERTYESELRGGAGAMNVKINAHGRVIEELADSAVAPVQGKTLALTIDAELQTHAMEVLAEPAEGIEPPTQSAAAVVMDVITGDILVLASTPAFNPNDFNVGIDPDLWRDLNQSPFKPLLNKPLSGVYPPGSTFKMISAIAAQRAGVRPSQTAYCPGRIWYGNRYFHCWKRGGHGNVDMKGSLKHSCDVFYYEIAKTLDIDLLADTARKFGLGQTYELGISGQQKGVVPDRDWKRQYFAGNPENQSWFQGETLSCIIGQGYVTSTPLQLAVMASRVATGRAVRPRLLRAVGEIVPPAPQAPLIDIDHKYLDVVRAGMNAVTNEYGTAARSRLEDPEWQMAGKTGTSQVYQITAEDRARGLSEPEDLPWGRRDHALFVSYMPYENPRYACAVVVEHGIGGARMAGPKARDIMRAVAEKDPASKTPLDPRTLARASTTREG</sequence>
<evidence type="ECO:0000256" key="5">
    <source>
        <dbReference type="ARBA" id="ARBA00022645"/>
    </source>
</evidence>
<keyword evidence="3" id="KW-1003">Cell membrane</keyword>
<keyword evidence="6" id="KW-0645">Protease</keyword>
<protein>
    <submittedName>
        <fullName evidence="18">Penicillin-binding protein 2</fullName>
        <ecNumber evidence="18">3.4.16.4</ecNumber>
    </submittedName>
</protein>
<evidence type="ECO:0000256" key="10">
    <source>
        <dbReference type="ARBA" id="ARBA00022984"/>
    </source>
</evidence>
<evidence type="ECO:0000256" key="3">
    <source>
        <dbReference type="ARBA" id="ARBA00022475"/>
    </source>
</evidence>
<evidence type="ECO:0000256" key="6">
    <source>
        <dbReference type="ARBA" id="ARBA00022670"/>
    </source>
</evidence>
<dbReference type="EC" id="3.4.16.4" evidence="18"/>
<dbReference type="Gene3D" id="3.90.1310.10">
    <property type="entry name" value="Penicillin-binding protein 2a (Domain 2)"/>
    <property type="match status" value="1"/>
</dbReference>
<keyword evidence="7 15" id="KW-0812">Transmembrane</keyword>
<dbReference type="InterPro" id="IPR017790">
    <property type="entry name" value="Penicillin-binding_protein_2"/>
</dbReference>
<dbReference type="RefSeq" id="WP_274493937.1">
    <property type="nucleotide sequence ID" value="NZ_CP118166.1"/>
</dbReference>
<evidence type="ECO:0000256" key="2">
    <source>
        <dbReference type="ARBA" id="ARBA00004236"/>
    </source>
</evidence>
<evidence type="ECO:0000256" key="7">
    <source>
        <dbReference type="ARBA" id="ARBA00022692"/>
    </source>
</evidence>
<organism evidence="18 19">
    <name type="scientific">Hyphococcus flavus</name>
    <dbReference type="NCBI Taxonomy" id="1866326"/>
    <lineage>
        <taxon>Bacteria</taxon>
        <taxon>Pseudomonadati</taxon>
        <taxon>Pseudomonadota</taxon>
        <taxon>Alphaproteobacteria</taxon>
        <taxon>Parvularculales</taxon>
        <taxon>Parvularculaceae</taxon>
        <taxon>Hyphococcus</taxon>
    </lineage>
</organism>
<name>A0AAF0CHL5_9PROT</name>
<comment type="subcellular location">
    <subcellularLocation>
        <location evidence="2">Cell membrane</location>
    </subcellularLocation>
    <subcellularLocation>
        <location evidence="1">Membrane</location>
        <topology evidence="1">Single-pass membrane protein</topology>
    </subcellularLocation>
</comment>
<evidence type="ECO:0000256" key="8">
    <source>
        <dbReference type="ARBA" id="ARBA00022801"/>
    </source>
</evidence>
<dbReference type="GO" id="GO:0008360">
    <property type="term" value="P:regulation of cell shape"/>
    <property type="evidence" value="ECO:0007669"/>
    <property type="project" value="UniProtKB-KW"/>
</dbReference>
<dbReference type="GO" id="GO:0009002">
    <property type="term" value="F:serine-type D-Ala-D-Ala carboxypeptidase activity"/>
    <property type="evidence" value="ECO:0007669"/>
    <property type="project" value="UniProtKB-EC"/>
</dbReference>
<dbReference type="InterPro" id="IPR036138">
    <property type="entry name" value="PBP_dimer_sf"/>
</dbReference>
<proteinExistence type="predicted"/>
<dbReference type="NCBIfam" id="TIGR03423">
    <property type="entry name" value="pbp2_mrdA"/>
    <property type="match status" value="1"/>
</dbReference>
<dbReference type="Pfam" id="PF03717">
    <property type="entry name" value="PBP_dimer"/>
    <property type="match status" value="1"/>
</dbReference>
<evidence type="ECO:0000259" key="16">
    <source>
        <dbReference type="Pfam" id="PF00905"/>
    </source>
</evidence>
<dbReference type="InterPro" id="IPR005311">
    <property type="entry name" value="PBP_dimer"/>
</dbReference>
<dbReference type="EMBL" id="CP118166">
    <property type="protein sequence ID" value="WDI32052.1"/>
    <property type="molecule type" value="Genomic_DNA"/>
</dbReference>
<dbReference type="AlphaFoldDB" id="A0AAF0CHL5"/>
<dbReference type="KEGG" id="hfl:PUV54_02460"/>
<evidence type="ECO:0000256" key="13">
    <source>
        <dbReference type="ARBA" id="ARBA00023316"/>
    </source>
</evidence>
<dbReference type="GO" id="GO:0005886">
    <property type="term" value="C:plasma membrane"/>
    <property type="evidence" value="ECO:0007669"/>
    <property type="project" value="UniProtKB-SubCell"/>
</dbReference>
<dbReference type="PANTHER" id="PTHR30627">
    <property type="entry name" value="PEPTIDOGLYCAN D,D-TRANSPEPTIDASE"/>
    <property type="match status" value="1"/>
</dbReference>
<feature type="region of interest" description="Disordered" evidence="14">
    <location>
        <begin position="624"/>
        <end position="647"/>
    </location>
</feature>
<evidence type="ECO:0000313" key="19">
    <source>
        <dbReference type="Proteomes" id="UP001214043"/>
    </source>
</evidence>
<evidence type="ECO:0000256" key="9">
    <source>
        <dbReference type="ARBA" id="ARBA00022960"/>
    </source>
</evidence>
<dbReference type="GO" id="GO:0008658">
    <property type="term" value="F:penicillin binding"/>
    <property type="evidence" value="ECO:0007669"/>
    <property type="project" value="InterPro"/>
</dbReference>
<feature type="transmembrane region" description="Helical" evidence="15">
    <location>
        <begin position="20"/>
        <end position="38"/>
    </location>
</feature>
<keyword evidence="11 15" id="KW-1133">Transmembrane helix</keyword>
<gene>
    <name evidence="18" type="primary">mrdA</name>
    <name evidence="18" type="ORF">PUV54_02460</name>
</gene>
<keyword evidence="13" id="KW-0961">Cell wall biogenesis/degradation</keyword>
<evidence type="ECO:0000256" key="4">
    <source>
        <dbReference type="ARBA" id="ARBA00022519"/>
    </source>
</evidence>
<evidence type="ECO:0000313" key="18">
    <source>
        <dbReference type="EMBL" id="WDI32052.1"/>
    </source>
</evidence>
<dbReference type="Pfam" id="PF00905">
    <property type="entry name" value="Transpeptidase"/>
    <property type="match status" value="1"/>
</dbReference>
<evidence type="ECO:0000256" key="12">
    <source>
        <dbReference type="ARBA" id="ARBA00023136"/>
    </source>
</evidence>
<dbReference type="GO" id="GO:0071555">
    <property type="term" value="P:cell wall organization"/>
    <property type="evidence" value="ECO:0007669"/>
    <property type="project" value="UniProtKB-KW"/>
</dbReference>
<evidence type="ECO:0000259" key="17">
    <source>
        <dbReference type="Pfam" id="PF03717"/>
    </source>
</evidence>
<dbReference type="GO" id="GO:0009252">
    <property type="term" value="P:peptidoglycan biosynthetic process"/>
    <property type="evidence" value="ECO:0007669"/>
    <property type="project" value="UniProtKB-KW"/>
</dbReference>
<evidence type="ECO:0000256" key="14">
    <source>
        <dbReference type="SAM" id="MobiDB-lite"/>
    </source>
</evidence>
<dbReference type="InterPro" id="IPR050515">
    <property type="entry name" value="Beta-lactam/transpept"/>
</dbReference>
<keyword evidence="5 18" id="KW-0121">Carboxypeptidase</keyword>
<keyword evidence="19" id="KW-1185">Reference proteome</keyword>
<keyword evidence="10" id="KW-0573">Peptidoglycan synthesis</keyword>
<dbReference type="Gene3D" id="3.40.710.10">
    <property type="entry name" value="DD-peptidase/beta-lactamase superfamily"/>
    <property type="match status" value="1"/>
</dbReference>
<dbReference type="SUPFAM" id="SSF56519">
    <property type="entry name" value="Penicillin binding protein dimerisation domain"/>
    <property type="match status" value="1"/>
</dbReference>
<evidence type="ECO:0000256" key="11">
    <source>
        <dbReference type="ARBA" id="ARBA00022989"/>
    </source>
</evidence>
<dbReference type="GO" id="GO:0006508">
    <property type="term" value="P:proteolysis"/>
    <property type="evidence" value="ECO:0007669"/>
    <property type="project" value="UniProtKB-KW"/>
</dbReference>
<feature type="domain" description="Penicillin-binding protein transpeptidase" evidence="16">
    <location>
        <begin position="282"/>
        <end position="619"/>
    </location>
</feature>
<dbReference type="InterPro" id="IPR012338">
    <property type="entry name" value="Beta-lactam/transpept-like"/>
</dbReference>
<dbReference type="PANTHER" id="PTHR30627:SF2">
    <property type="entry name" value="PEPTIDOGLYCAN D,D-TRANSPEPTIDASE MRDA"/>
    <property type="match status" value="1"/>
</dbReference>
<evidence type="ECO:0000256" key="15">
    <source>
        <dbReference type="SAM" id="Phobius"/>
    </source>
</evidence>
<dbReference type="SUPFAM" id="SSF56601">
    <property type="entry name" value="beta-lactamase/transpeptidase-like"/>
    <property type="match status" value="1"/>
</dbReference>